<proteinExistence type="predicted"/>
<feature type="transmembrane region" description="Helical" evidence="1">
    <location>
        <begin position="127"/>
        <end position="143"/>
    </location>
</feature>
<name>A0ABT3X7B7_9BACL</name>
<keyword evidence="3" id="KW-1185">Reference proteome</keyword>
<evidence type="ECO:0000256" key="1">
    <source>
        <dbReference type="SAM" id="Phobius"/>
    </source>
</evidence>
<keyword evidence="1" id="KW-1133">Transmembrane helix</keyword>
<gene>
    <name evidence="2" type="ORF">OS242_16430</name>
</gene>
<organism evidence="2 3">
    <name type="scientific">Tumebacillus lacus</name>
    <dbReference type="NCBI Taxonomy" id="2995335"/>
    <lineage>
        <taxon>Bacteria</taxon>
        <taxon>Bacillati</taxon>
        <taxon>Bacillota</taxon>
        <taxon>Bacilli</taxon>
        <taxon>Bacillales</taxon>
        <taxon>Alicyclobacillaceae</taxon>
        <taxon>Tumebacillus</taxon>
    </lineage>
</organism>
<accession>A0ABT3X7B7</accession>
<comment type="caution">
    <text evidence="2">The sequence shown here is derived from an EMBL/GenBank/DDBJ whole genome shotgun (WGS) entry which is preliminary data.</text>
</comment>
<reference evidence="2 3" key="1">
    <citation type="submission" date="2022-11" db="EMBL/GenBank/DDBJ databases">
        <title>Study of microbial diversity in lake waters.</title>
        <authorList>
            <person name="Zhang J."/>
        </authorList>
    </citation>
    <scope>NUCLEOTIDE SEQUENCE [LARGE SCALE GENOMIC DNA]</scope>
    <source>
        <strain evidence="2 3">DT12</strain>
    </source>
</reference>
<protein>
    <submittedName>
        <fullName evidence="2">Uncharacterized protein</fullName>
    </submittedName>
</protein>
<dbReference type="Proteomes" id="UP001208017">
    <property type="component" value="Unassembled WGS sequence"/>
</dbReference>
<evidence type="ECO:0000313" key="2">
    <source>
        <dbReference type="EMBL" id="MCX7571536.1"/>
    </source>
</evidence>
<sequence>MGVVSILAIMLLLLVAFAVVRHHLHPQEVVTVWFACAAVLATAFDACTPRNSNYFKLSDEPHLFLVERILEVVMIPVLLLLYLNLMLWIQSRTGKVAATVGCYALLLGLEALGAASQAFCYVQYQRWWSLILWAVVMLMATAIQKGIRGLLRREGVTI</sequence>
<keyword evidence="1" id="KW-0472">Membrane</keyword>
<keyword evidence="1" id="KW-0812">Transmembrane</keyword>
<evidence type="ECO:0000313" key="3">
    <source>
        <dbReference type="Proteomes" id="UP001208017"/>
    </source>
</evidence>
<feature type="transmembrane region" description="Helical" evidence="1">
    <location>
        <begin position="96"/>
        <end position="115"/>
    </location>
</feature>
<dbReference type="RefSeq" id="WP_267152783.1">
    <property type="nucleotide sequence ID" value="NZ_JAPMLT010000011.1"/>
</dbReference>
<dbReference type="EMBL" id="JAPMLT010000011">
    <property type="protein sequence ID" value="MCX7571536.1"/>
    <property type="molecule type" value="Genomic_DNA"/>
</dbReference>
<feature type="transmembrane region" description="Helical" evidence="1">
    <location>
        <begin position="69"/>
        <end position="89"/>
    </location>
</feature>